<keyword evidence="3" id="KW-1185">Reference proteome</keyword>
<reference evidence="2 3" key="1">
    <citation type="submission" date="2021-08" db="EMBL/GenBank/DDBJ databases">
        <title>Bartonella raoulti 094 sp. nov.</title>
        <authorList>
            <person name="Zgheib R."/>
            <person name="Hammoud A."/>
        </authorList>
    </citation>
    <scope>NUCLEOTIDE SEQUENCE [LARGE SCALE GENOMIC DNA]</scope>
    <source>
        <strain evidence="2 3">094</strain>
    </source>
</reference>
<name>A0ABS7I784_9HYPH</name>
<dbReference type="Proteomes" id="UP000746918">
    <property type="component" value="Unassembled WGS sequence"/>
</dbReference>
<dbReference type="Pfam" id="PF00149">
    <property type="entry name" value="Metallophos"/>
    <property type="match status" value="1"/>
</dbReference>
<sequence length="504" mass="57534">MKYQYRTITTIFFSIFMCIKPAFSHTQNVSVNHEKRQNFINQLPKPKRNSFADRSTDVYIVNELTGPPTSMVLIDKGLKHGEWKTGDYWGNTGPSKKIAAGVVGKAATTSNAWFLGAGGWVKYRVKDDGTILTFRWYNPYNGTNEYSATSSNKDYYFERIEGEGYNARTIWYVKRKTPKNYNIVIAADPQAWRLVSGDPNAYSNRKPWLKTNRKVASALESHAAAFYIVNGDLTEFGRLQTYQDYANVYKSMPYPVYEGLGNHDYANNVRDCMILISNLSKDACAISAVKRMLTEMNKYSNSLSQFNQHVSSYQTMRFKRAHLFITGSLSYSWDYGDIHYVQLHNYPTYTAHLSDNHTTVRITEALEWLKKDLEAADKRGKVTILNFHDGRPYFPDGDSHFLHPQNMKSLAAFKSLITSHNVKAIFVGHEHYHAYCRAQDDKVFGNIPLYTAGALFRGDYYLVHVQGKNIHVKAYNGITGKPVLMEDLGRNGEKSPLWKGCSNL</sequence>
<dbReference type="InterPro" id="IPR029052">
    <property type="entry name" value="Metallo-depent_PP-like"/>
</dbReference>
<protein>
    <submittedName>
        <fullName evidence="2">Metallophosphoesterase</fullName>
    </submittedName>
</protein>
<dbReference type="InterPro" id="IPR004843">
    <property type="entry name" value="Calcineurin-like_PHP"/>
</dbReference>
<dbReference type="EMBL" id="JAIFRO010000001">
    <property type="protein sequence ID" value="MBX4335257.1"/>
    <property type="molecule type" value="Genomic_DNA"/>
</dbReference>
<evidence type="ECO:0000259" key="1">
    <source>
        <dbReference type="Pfam" id="PF00149"/>
    </source>
</evidence>
<dbReference type="Gene3D" id="2.60.270.50">
    <property type="match status" value="1"/>
</dbReference>
<accession>A0ABS7I784</accession>
<dbReference type="Gene3D" id="3.60.21.10">
    <property type="match status" value="1"/>
</dbReference>
<dbReference type="InterPro" id="IPR051918">
    <property type="entry name" value="STPP_CPPED1"/>
</dbReference>
<evidence type="ECO:0000313" key="2">
    <source>
        <dbReference type="EMBL" id="MBX4335257.1"/>
    </source>
</evidence>
<dbReference type="SUPFAM" id="SSF56300">
    <property type="entry name" value="Metallo-dependent phosphatases"/>
    <property type="match status" value="1"/>
</dbReference>
<dbReference type="PANTHER" id="PTHR43143:SF1">
    <property type="entry name" value="SERINE_THREONINE-PROTEIN PHOSPHATASE CPPED1"/>
    <property type="match status" value="1"/>
</dbReference>
<dbReference type="RefSeq" id="WP_220716562.1">
    <property type="nucleotide sequence ID" value="NZ_JAIFRO010000001.1"/>
</dbReference>
<comment type="caution">
    <text evidence="2">The sequence shown here is derived from an EMBL/GenBank/DDBJ whole genome shotgun (WGS) entry which is preliminary data.</text>
</comment>
<gene>
    <name evidence="2" type="ORF">K3248_01355</name>
</gene>
<evidence type="ECO:0000313" key="3">
    <source>
        <dbReference type="Proteomes" id="UP000746918"/>
    </source>
</evidence>
<dbReference type="PANTHER" id="PTHR43143">
    <property type="entry name" value="METALLOPHOSPHOESTERASE, CALCINEURIN SUPERFAMILY"/>
    <property type="match status" value="1"/>
</dbReference>
<feature type="domain" description="Calcineurin-like phosphoesterase" evidence="1">
    <location>
        <begin position="183"/>
        <end position="432"/>
    </location>
</feature>
<organism evidence="2 3">
    <name type="scientific">Bartonella raoultii</name>
    <dbReference type="NCBI Taxonomy" id="1457020"/>
    <lineage>
        <taxon>Bacteria</taxon>
        <taxon>Pseudomonadati</taxon>
        <taxon>Pseudomonadota</taxon>
        <taxon>Alphaproteobacteria</taxon>
        <taxon>Hyphomicrobiales</taxon>
        <taxon>Bartonellaceae</taxon>
        <taxon>Bartonella</taxon>
    </lineage>
</organism>
<proteinExistence type="predicted"/>